<accession>A0A0E2D5Z7</accession>
<dbReference type="EMBL" id="AHNR02000030">
    <property type="protein sequence ID" value="EKR55338.1"/>
    <property type="molecule type" value="Genomic_DNA"/>
</dbReference>
<gene>
    <name evidence="2" type="ORF">LEP1GSC105_3659</name>
</gene>
<keyword evidence="1" id="KW-0472">Membrane</keyword>
<keyword evidence="1" id="KW-0812">Transmembrane</keyword>
<feature type="transmembrane region" description="Helical" evidence="1">
    <location>
        <begin position="28"/>
        <end position="54"/>
    </location>
</feature>
<sequence>MLPNLEPLRMFEVLKKNENFGGKHEETFYYIVLSRLVFKLYFEFIVNLILYVVVPTKP</sequence>
<comment type="caution">
    <text evidence="2">The sequence shown here is derived from an EMBL/GenBank/DDBJ whole genome shotgun (WGS) entry which is preliminary data.</text>
</comment>
<dbReference type="AlphaFoldDB" id="A0A0E2D5Z7"/>
<reference evidence="2 3" key="1">
    <citation type="submission" date="2012-10" db="EMBL/GenBank/DDBJ databases">
        <authorList>
            <person name="Harkins D.M."/>
            <person name="Durkin A.S."/>
            <person name="Brinkac L.M."/>
            <person name="Haft D.H."/>
            <person name="Selengut J.D."/>
            <person name="Sanka R."/>
            <person name="DePew J."/>
            <person name="Purushe J."/>
            <person name="Chanthongthip A."/>
            <person name="Lattana O."/>
            <person name="Phetsouvanh R."/>
            <person name="Newton P.N."/>
            <person name="Vinetz J.M."/>
            <person name="Sutton G.G."/>
            <person name="Nierman W.C."/>
            <person name="Fouts D.E."/>
        </authorList>
    </citation>
    <scope>NUCLEOTIDE SEQUENCE [LARGE SCALE GENOMIC DNA]</scope>
    <source>
        <strain evidence="2 3">UI 12758</strain>
    </source>
</reference>
<keyword evidence="1" id="KW-1133">Transmembrane helix</keyword>
<name>A0A0E2D5Z7_LEPIR</name>
<evidence type="ECO:0000313" key="2">
    <source>
        <dbReference type="EMBL" id="EKR55338.1"/>
    </source>
</evidence>
<dbReference type="Proteomes" id="UP000001340">
    <property type="component" value="Unassembled WGS sequence"/>
</dbReference>
<organism evidence="2 3">
    <name type="scientific">Leptospira interrogans str. UI 12758</name>
    <dbReference type="NCBI Taxonomy" id="1049938"/>
    <lineage>
        <taxon>Bacteria</taxon>
        <taxon>Pseudomonadati</taxon>
        <taxon>Spirochaetota</taxon>
        <taxon>Spirochaetia</taxon>
        <taxon>Leptospirales</taxon>
        <taxon>Leptospiraceae</taxon>
        <taxon>Leptospira</taxon>
    </lineage>
</organism>
<protein>
    <submittedName>
        <fullName evidence="2">Uncharacterized protein</fullName>
    </submittedName>
</protein>
<evidence type="ECO:0000313" key="3">
    <source>
        <dbReference type="Proteomes" id="UP000001340"/>
    </source>
</evidence>
<evidence type="ECO:0000256" key="1">
    <source>
        <dbReference type="SAM" id="Phobius"/>
    </source>
</evidence>
<proteinExistence type="predicted"/>